<dbReference type="PROSITE" id="PS00455">
    <property type="entry name" value="AMP_BINDING"/>
    <property type="match status" value="1"/>
</dbReference>
<dbReference type="InterPro" id="IPR010071">
    <property type="entry name" value="AA_adenyl_dom"/>
</dbReference>
<evidence type="ECO:0000256" key="5">
    <source>
        <dbReference type="ARBA" id="ARBA00022598"/>
    </source>
</evidence>
<comment type="cofactor">
    <cofactor evidence="1">
        <name>pantetheine 4'-phosphate</name>
        <dbReference type="ChEBI" id="CHEBI:47942"/>
    </cofactor>
</comment>
<keyword evidence="4" id="KW-0597">Phosphoprotein</keyword>
<dbReference type="CDD" id="cd02440">
    <property type="entry name" value="AdoMet_MTases"/>
    <property type="match status" value="1"/>
</dbReference>
<comment type="pathway">
    <text evidence="2">Siderophore biosynthesis.</text>
</comment>
<dbReference type="SUPFAM" id="SSF56801">
    <property type="entry name" value="Acetyl-CoA synthetase-like"/>
    <property type="match status" value="1"/>
</dbReference>
<dbReference type="Pfam" id="PF08242">
    <property type="entry name" value="Methyltransf_12"/>
    <property type="match status" value="1"/>
</dbReference>
<organism evidence="9 10">
    <name type="scientific">Azorhizophilus paspali</name>
    <name type="common">Azotobacter paspali</name>
    <dbReference type="NCBI Taxonomy" id="69963"/>
    <lineage>
        <taxon>Bacteria</taxon>
        <taxon>Pseudomonadati</taxon>
        <taxon>Pseudomonadota</taxon>
        <taxon>Gammaproteobacteria</taxon>
        <taxon>Pseudomonadales</taxon>
        <taxon>Pseudomonadaceae</taxon>
        <taxon>Azorhizophilus</taxon>
    </lineage>
</organism>
<dbReference type="PROSITE" id="PS00012">
    <property type="entry name" value="PHOSPHOPANTETHEINE"/>
    <property type="match status" value="1"/>
</dbReference>
<dbReference type="InterPro" id="IPR020806">
    <property type="entry name" value="PKS_PP-bd"/>
</dbReference>
<dbReference type="SUPFAM" id="SSF53474">
    <property type="entry name" value="alpha/beta-Hydrolases"/>
    <property type="match status" value="1"/>
</dbReference>
<dbReference type="Pfam" id="PF00550">
    <property type="entry name" value="PP-binding"/>
    <property type="match status" value="2"/>
</dbReference>
<proteinExistence type="predicted"/>
<dbReference type="PANTHER" id="PTHR45527">
    <property type="entry name" value="NONRIBOSOMAL PEPTIDE SYNTHETASE"/>
    <property type="match status" value="1"/>
</dbReference>
<dbReference type="InterPro" id="IPR042099">
    <property type="entry name" value="ANL_N_sf"/>
</dbReference>
<dbReference type="Gene3D" id="1.10.1200.10">
    <property type="entry name" value="ACP-like"/>
    <property type="match status" value="2"/>
</dbReference>
<keyword evidence="6" id="KW-0677">Repeat</keyword>
<protein>
    <submittedName>
        <fullName evidence="9">Amino acid adenylation domain-containing protein</fullName>
    </submittedName>
</protein>
<evidence type="ECO:0000259" key="8">
    <source>
        <dbReference type="PROSITE" id="PS50075"/>
    </source>
</evidence>
<dbReference type="InterPro" id="IPR057737">
    <property type="entry name" value="Condensation_MtbB-like"/>
</dbReference>
<dbReference type="EMBL" id="JBHLSS010000046">
    <property type="protein sequence ID" value="MFC0709608.1"/>
    <property type="molecule type" value="Genomic_DNA"/>
</dbReference>
<dbReference type="Pfam" id="PF00501">
    <property type="entry name" value="AMP-binding"/>
    <property type="match status" value="1"/>
</dbReference>
<gene>
    <name evidence="9" type="ORF">ACFFGX_08390</name>
</gene>
<dbReference type="SUPFAM" id="SSF52777">
    <property type="entry name" value="CoA-dependent acyltransferases"/>
    <property type="match status" value="2"/>
</dbReference>
<dbReference type="NCBIfam" id="TIGR01733">
    <property type="entry name" value="AA-adenyl-dom"/>
    <property type="match status" value="1"/>
</dbReference>
<dbReference type="Gene3D" id="3.30.559.10">
    <property type="entry name" value="Chloramphenicol acetyltransferase-like domain"/>
    <property type="match status" value="1"/>
</dbReference>
<keyword evidence="10" id="KW-1185">Reference proteome</keyword>
<sequence>MLDLDALRNEPDKPASQTPAFDQRALRKQVAALLSLEAEILDEQRSLIEFGLDSIMVIRLQTHLAARGLVVPPLAALLEEPTLAAWWRQLDGAPAAATMDGAERPVRLIHQAEEFALTPMQQAYWIGRQDDQPLGGVGCHLYAEFDGQGVDAGRLETAMRQLLQRHPMLRARFLPSGKQTVMAQSPWPGLTHYDLSGVEANAVDGQLLAIRERLSHRRLRVEQGEVCDLRLASLPGRRSRLYLNLDLLVADVLSFELFLGDLAAFYLDQGDRLPELHSTFAGYLASQRQRDATAREVAKAYWQERLPTLPGGPALPLARQPEQVTRARFVRRSFMLDHASLGRLQEQARKAGVTLACVLATAYAEVLARWSSEPRFLLNIPLFDRQELSPEIPWMIADFTNLLLLEIDHSAALPFAEHVRRLQRQLHRDLQQATYSGVEVLRDLARADGGTARSAPVVFACNLGKAMPPENFRHSLGDLGWSISQTPQVWLDHQTYPLADGLLLNWDSVDALFPDNLLDDMFASYEGLLRQLCQGGWEQPVELLLPERQRRVREQVNDTAMEVPKGLLHEPFLAAAARHPEASALLWSDGSLNYARLLETAQVVAGRLLDAGVEPGDRVIVCLPKGPVQIIATLGVLLAGSVYVPLAADVPGGRLSAICDNAAVRVMLVDAGAQRSDWPCTAIVLDLANLLAARPPVLPEIVRGAEELAYIIYTSGSTGQPKGVMIDHRGALNTVLDINRRWQVDADDRIFGLSSLSFDLSVYDIFGTLAAGAALVLPSDQGRLDPGHWLDLLDRTGVSVWNSVPALLEMLVTQVEGAGTLPATLRLALLSGDWVPLDLPARARALCPALQLVALGGATEASIWSNWFEVGEVPAHWTSIPYGYPLSNQYYRVLDAQGRDCPEGVKGDLYIGGVGVALGYWGDPEKTARQFSLDPQTGARLYRTGDLARYWTDGTLEFLGRKDFQVKIKGHRIELGEIDAVLGRHPAIRQAVVDVQEPLPGNHQLVAYLTLEDLPAQDDDIRQHLEVDLEAYQRHWWALSRVGDEASASLHENLDLVHYQAFWAEVERLSSLAMVRTLALGGLFREVGERRTLDDVLAALGAGDRYTKLIGQWLEALVSEGYLQRDETGRYLSLRGFDMETFERAWAGFDDIEMFGCRAASVVDYIRRSIDSHLDMLRGQLDPLEIYFPSGSTEAAEGIYRFNPLMDYLNRIAARLLREVLATFPAERTLRIMEVGAGTGGTSESLFPVLQGRSVRYAFTDLSDFFFERARQRFAAYDFIDYAHYDINREPGPQGFEPGSQDIVVAVNVLHDARNLSASLRYLRTLLRPGGSLLMIEATRNCRLQMISIGFIEGLSDYDDWRVENNLPFLSLEQWAQELDGSGFDRHVAFPRAGSAEAAIAQHVVLAGTRQAQWRLRPERLTAYLANALPAYMLPSRFITLERLPLSANGKINRGQLPKPAQAAEQHVESFAAPRPGLESEVAEIWKHLLKREQVSAMADFFAIGGDSLLATRMVAELRQRLGCKASLRQLFQHPQLDDFVASLKAPAAQTPTLLRLTSGVGKASLLCLPTADGDIGSYRALARNLDGRLSVYGLQDPESNLAAESLDARLERYGAAIADAESHERERIILLGWSFGASLAAALAERLEREGRPPLGLVLLDPLSLHCFQREGRDDPYRFFGLTAPSAGERDSLTNLFEQVTALGRHAGLGGLASFERDVGRMRQGLESLRAIHPRPLATSVLLIQAQANAAWEEPLRDWQALLEAGHVRQRVDVDHWHLLSDAASVERIVEALDTLLENNASTCSASLFHAEAERKVSTAEVLAWRQHPLHWAEYAQVAGGHFHISESPNGVCLHLRRQLGADPPQRAHS</sequence>
<dbReference type="InterPro" id="IPR020802">
    <property type="entry name" value="TesA-like"/>
</dbReference>
<feature type="compositionally biased region" description="Basic and acidic residues" evidence="7">
    <location>
        <begin position="1"/>
        <end position="13"/>
    </location>
</feature>
<dbReference type="InterPro" id="IPR001242">
    <property type="entry name" value="Condensation_dom"/>
</dbReference>
<dbReference type="InterPro" id="IPR029058">
    <property type="entry name" value="AB_hydrolase_fold"/>
</dbReference>
<dbReference type="SMART" id="SM00823">
    <property type="entry name" value="PKS_PP"/>
    <property type="match status" value="2"/>
</dbReference>
<dbReference type="InterPro" id="IPR029063">
    <property type="entry name" value="SAM-dependent_MTases_sf"/>
</dbReference>
<dbReference type="RefSeq" id="WP_376944778.1">
    <property type="nucleotide sequence ID" value="NZ_CP183182.1"/>
</dbReference>
<evidence type="ECO:0000256" key="4">
    <source>
        <dbReference type="ARBA" id="ARBA00022553"/>
    </source>
</evidence>
<dbReference type="Pfam" id="PF00975">
    <property type="entry name" value="Thioesterase"/>
    <property type="match status" value="1"/>
</dbReference>
<name>A0ABV6SK52_AZOPA</name>
<dbReference type="Gene3D" id="3.40.50.1820">
    <property type="entry name" value="alpha/beta hydrolase"/>
    <property type="match status" value="1"/>
</dbReference>
<dbReference type="PANTHER" id="PTHR45527:SF10">
    <property type="entry name" value="PYOCHELIN SYNTHASE PCHF"/>
    <property type="match status" value="1"/>
</dbReference>
<evidence type="ECO:0000256" key="7">
    <source>
        <dbReference type="SAM" id="MobiDB-lite"/>
    </source>
</evidence>
<comment type="caution">
    <text evidence="9">The sequence shown here is derived from an EMBL/GenBank/DDBJ whole genome shotgun (WGS) entry which is preliminary data.</text>
</comment>
<evidence type="ECO:0000256" key="3">
    <source>
        <dbReference type="ARBA" id="ARBA00022450"/>
    </source>
</evidence>
<keyword evidence="3" id="KW-0596">Phosphopantetheine</keyword>
<dbReference type="InterPro" id="IPR000873">
    <property type="entry name" value="AMP-dep_synth/lig_dom"/>
</dbReference>
<dbReference type="SUPFAM" id="SSF53335">
    <property type="entry name" value="S-adenosyl-L-methionine-dependent methyltransferases"/>
    <property type="match status" value="1"/>
</dbReference>
<dbReference type="SUPFAM" id="SSF47336">
    <property type="entry name" value="ACP-like"/>
    <property type="match status" value="2"/>
</dbReference>
<dbReference type="Pfam" id="PF00668">
    <property type="entry name" value="Condensation"/>
    <property type="match status" value="1"/>
</dbReference>
<evidence type="ECO:0000313" key="9">
    <source>
        <dbReference type="EMBL" id="MFC0709608.1"/>
    </source>
</evidence>
<dbReference type="InterPro" id="IPR020459">
    <property type="entry name" value="AMP-binding"/>
</dbReference>
<dbReference type="InterPro" id="IPR023213">
    <property type="entry name" value="CAT-like_dom_sf"/>
</dbReference>
<dbReference type="InterPro" id="IPR009081">
    <property type="entry name" value="PP-bd_ACP"/>
</dbReference>
<dbReference type="Gene3D" id="3.30.300.30">
    <property type="match status" value="2"/>
</dbReference>
<reference evidence="9 10" key="1">
    <citation type="submission" date="2024-09" db="EMBL/GenBank/DDBJ databases">
        <authorList>
            <person name="Sun Q."/>
            <person name="Mori K."/>
        </authorList>
    </citation>
    <scope>NUCLEOTIDE SEQUENCE [LARGE SCALE GENOMIC DNA]</scope>
    <source>
        <strain evidence="9 10">NCAIM B.01794</strain>
    </source>
</reference>
<dbReference type="PRINTS" id="PR00154">
    <property type="entry name" value="AMPBINDING"/>
</dbReference>
<dbReference type="InterPro" id="IPR013217">
    <property type="entry name" value="Methyltransf_12"/>
</dbReference>
<feature type="region of interest" description="Disordered" evidence="7">
    <location>
        <begin position="1"/>
        <end position="21"/>
    </location>
</feature>
<evidence type="ECO:0000256" key="1">
    <source>
        <dbReference type="ARBA" id="ARBA00001957"/>
    </source>
</evidence>
<dbReference type="InterPro" id="IPR045851">
    <property type="entry name" value="AMP-bd_C_sf"/>
</dbReference>
<dbReference type="InterPro" id="IPR001031">
    <property type="entry name" value="Thioesterase"/>
</dbReference>
<dbReference type="Gene3D" id="3.40.50.150">
    <property type="entry name" value="Vaccinia Virus protein VP39"/>
    <property type="match status" value="1"/>
</dbReference>
<accession>A0ABV6SK52</accession>
<dbReference type="Gene3D" id="3.30.559.30">
    <property type="entry name" value="Nonribosomal peptide synthetase, condensation domain"/>
    <property type="match status" value="1"/>
</dbReference>
<evidence type="ECO:0000313" key="10">
    <source>
        <dbReference type="Proteomes" id="UP001589891"/>
    </source>
</evidence>
<dbReference type="InterPro" id="IPR020845">
    <property type="entry name" value="AMP-binding_CS"/>
</dbReference>
<dbReference type="InterPro" id="IPR036736">
    <property type="entry name" value="ACP-like_sf"/>
</dbReference>
<keyword evidence="5" id="KW-0436">Ligase</keyword>
<dbReference type="SMART" id="SM00824">
    <property type="entry name" value="PKS_TE"/>
    <property type="match status" value="1"/>
</dbReference>
<feature type="domain" description="Carrier" evidence="8">
    <location>
        <begin position="1473"/>
        <end position="1548"/>
    </location>
</feature>
<dbReference type="PROSITE" id="PS50075">
    <property type="entry name" value="CARRIER"/>
    <property type="match status" value="2"/>
</dbReference>
<dbReference type="Proteomes" id="UP001589891">
    <property type="component" value="Unassembled WGS sequence"/>
</dbReference>
<dbReference type="CDD" id="cd12114">
    <property type="entry name" value="A_NRPS_TlmIV_like"/>
    <property type="match status" value="1"/>
</dbReference>
<feature type="domain" description="Carrier" evidence="8">
    <location>
        <begin position="17"/>
        <end position="94"/>
    </location>
</feature>
<evidence type="ECO:0000256" key="2">
    <source>
        <dbReference type="ARBA" id="ARBA00004924"/>
    </source>
</evidence>
<evidence type="ECO:0000256" key="6">
    <source>
        <dbReference type="ARBA" id="ARBA00022737"/>
    </source>
</evidence>
<dbReference type="InterPro" id="IPR006162">
    <property type="entry name" value="Ppantetheine_attach_site"/>
</dbReference>
<dbReference type="CDD" id="cd19535">
    <property type="entry name" value="Cyc_NRPS"/>
    <property type="match status" value="1"/>
</dbReference>
<dbReference type="Gene3D" id="3.40.50.12780">
    <property type="entry name" value="N-terminal domain of ligase-like"/>
    <property type="match status" value="1"/>
</dbReference>